<keyword evidence="3" id="KW-1185">Reference proteome</keyword>
<feature type="region of interest" description="Disordered" evidence="1">
    <location>
        <begin position="39"/>
        <end position="80"/>
    </location>
</feature>
<organism evidence="2 3">
    <name type="scientific">Marasmiellus scandens</name>
    <dbReference type="NCBI Taxonomy" id="2682957"/>
    <lineage>
        <taxon>Eukaryota</taxon>
        <taxon>Fungi</taxon>
        <taxon>Dikarya</taxon>
        <taxon>Basidiomycota</taxon>
        <taxon>Agaricomycotina</taxon>
        <taxon>Agaricomycetes</taxon>
        <taxon>Agaricomycetidae</taxon>
        <taxon>Agaricales</taxon>
        <taxon>Marasmiineae</taxon>
        <taxon>Omphalotaceae</taxon>
        <taxon>Marasmiellus</taxon>
    </lineage>
</organism>
<reference evidence="2 3" key="1">
    <citation type="submission" date="2024-01" db="EMBL/GenBank/DDBJ databases">
        <title>A draft genome for the cacao thread blight pathogen Marasmiellus scandens.</title>
        <authorList>
            <person name="Baruah I.K."/>
            <person name="Leung J."/>
            <person name="Bukari Y."/>
            <person name="Amoako-Attah I."/>
            <person name="Meinhardt L.W."/>
            <person name="Bailey B.A."/>
            <person name="Cohen S.P."/>
        </authorList>
    </citation>
    <scope>NUCLEOTIDE SEQUENCE [LARGE SCALE GENOMIC DNA]</scope>
    <source>
        <strain evidence="2 3">GH-19</strain>
    </source>
</reference>
<sequence length="102" mass="11653">MDTLKLPYRRIITYSRKRPLRLGPKPVCSDNLIQDFHCSPKSTFSDNSEQGAENESMEPEENEFEENEPENDASKAQDELQKSLIKALSCPICFELAMPPCM</sequence>
<comment type="caution">
    <text evidence="2">The sequence shown here is derived from an EMBL/GenBank/DDBJ whole genome shotgun (WGS) entry which is preliminary data.</text>
</comment>
<protein>
    <submittedName>
        <fullName evidence="2">Uncharacterized protein</fullName>
    </submittedName>
</protein>
<feature type="compositionally biased region" description="Polar residues" evidence="1">
    <location>
        <begin position="40"/>
        <end position="51"/>
    </location>
</feature>
<proteinExistence type="predicted"/>
<dbReference type="EMBL" id="JBANRG010000123">
    <property type="protein sequence ID" value="KAK7434486.1"/>
    <property type="molecule type" value="Genomic_DNA"/>
</dbReference>
<feature type="compositionally biased region" description="Acidic residues" evidence="1">
    <location>
        <begin position="55"/>
        <end position="71"/>
    </location>
</feature>
<evidence type="ECO:0000313" key="3">
    <source>
        <dbReference type="Proteomes" id="UP001498398"/>
    </source>
</evidence>
<dbReference type="Proteomes" id="UP001498398">
    <property type="component" value="Unassembled WGS sequence"/>
</dbReference>
<gene>
    <name evidence="2" type="ORF">VKT23_020170</name>
</gene>
<name>A0ABR1IM92_9AGAR</name>
<evidence type="ECO:0000256" key="1">
    <source>
        <dbReference type="SAM" id="MobiDB-lite"/>
    </source>
</evidence>
<evidence type="ECO:0000313" key="2">
    <source>
        <dbReference type="EMBL" id="KAK7434486.1"/>
    </source>
</evidence>
<accession>A0ABR1IM92</accession>